<accession>A0AAX3LYI5</accession>
<evidence type="ECO:0000256" key="2">
    <source>
        <dbReference type="ARBA" id="ARBA00004752"/>
    </source>
</evidence>
<dbReference type="InterPro" id="IPR013437">
    <property type="entry name" value="FtsW"/>
</dbReference>
<evidence type="ECO:0000256" key="4">
    <source>
        <dbReference type="ARBA" id="ARBA00022618"/>
    </source>
</evidence>
<protein>
    <recommendedName>
        <fullName evidence="17">Probable peptidoglycan glycosyltransferase FtsW</fullName>
        <ecNumber evidence="19">2.4.99.28</ecNumber>
    </recommendedName>
    <alternativeName>
        <fullName evidence="18">Cell division protein FtsW</fullName>
    </alternativeName>
    <alternativeName>
        <fullName evidence="15">Cell wall polymerase</fullName>
    </alternativeName>
    <alternativeName>
        <fullName evidence="14">Peptidoglycan polymerase</fullName>
    </alternativeName>
</protein>
<keyword evidence="10 23" id="KW-1133">Transmembrane helix</keyword>
<evidence type="ECO:0000256" key="11">
    <source>
        <dbReference type="ARBA" id="ARBA00023136"/>
    </source>
</evidence>
<dbReference type="Proteomes" id="UP001220509">
    <property type="component" value="Chromosome"/>
</dbReference>
<evidence type="ECO:0000313" key="25">
    <source>
        <dbReference type="Proteomes" id="UP001220509"/>
    </source>
</evidence>
<feature type="transmembrane region" description="Helical" evidence="23">
    <location>
        <begin position="356"/>
        <end position="381"/>
    </location>
</feature>
<sequence length="444" mass="48478">MNKIRHTSPRTLNNQTTANRYRNANPSSSSNVRNIQQPAQKITKKGAPDFQLLIMTVILVCFGIIMVFSASSSIAWTNKNYNFDSLYFTKKHILYAVIGLVGMFFAMKAHYSKYKKWFAPFFLITLALLVIVLMVGKELNGARSWLNIFGFSLQPSEFAKLAVILYLAALISKKGDKLRDLRSGYIPVMVVVGLIAGLIFLQNDLGSCMILVATAGLIIFAGGASVKHIMASVLLLVLGASLVLGIGALFNHDDNTGTESSYKAGRIEAFLDPMADEKGSSYNLVQSLTAIGVGGFTGSGFGQSIQKLHYLPNPYNDFIFAVIGEEFGFIGTSLFLLLYGYFIWRGLFIALRCPDIFGTLVGVGIMSLIAIQAFINIGGVTNTIPITGVTLPFISYGGTSLIMMMTSMGIMLSISRETNRVASEKSQTTNSRIGNRQSISMRMK</sequence>
<keyword evidence="13" id="KW-0961">Cell wall biogenesis/degradation</keyword>
<gene>
    <name evidence="24" type="primary">ftsW</name>
    <name evidence="24" type="ORF">PQ456_15025</name>
</gene>
<dbReference type="EMBL" id="CP117416">
    <property type="protein sequence ID" value="WCT54509.1"/>
    <property type="molecule type" value="Genomic_DNA"/>
</dbReference>
<dbReference type="Pfam" id="PF01098">
    <property type="entry name" value="FTSW_RODA_SPOVE"/>
    <property type="match status" value="1"/>
</dbReference>
<evidence type="ECO:0000256" key="15">
    <source>
        <dbReference type="ARBA" id="ARBA00033270"/>
    </source>
</evidence>
<dbReference type="AlphaFoldDB" id="A0AAX3LYI5"/>
<feature type="transmembrane region" description="Helical" evidence="23">
    <location>
        <begin position="207"/>
        <end position="226"/>
    </location>
</feature>
<evidence type="ECO:0000256" key="17">
    <source>
        <dbReference type="ARBA" id="ARBA00041185"/>
    </source>
</evidence>
<dbReference type="EC" id="2.4.99.28" evidence="19"/>
<name>A0AAX3LYI5_9BACL</name>
<evidence type="ECO:0000256" key="9">
    <source>
        <dbReference type="ARBA" id="ARBA00022984"/>
    </source>
</evidence>
<evidence type="ECO:0000256" key="8">
    <source>
        <dbReference type="ARBA" id="ARBA00022960"/>
    </source>
</evidence>
<organism evidence="24 25">
    <name type="scientific">Paenibacillus kyungheensis</name>
    <dbReference type="NCBI Taxonomy" id="1452732"/>
    <lineage>
        <taxon>Bacteria</taxon>
        <taxon>Bacillati</taxon>
        <taxon>Bacillota</taxon>
        <taxon>Bacilli</taxon>
        <taxon>Bacillales</taxon>
        <taxon>Paenibacillaceae</taxon>
        <taxon>Paenibacillus</taxon>
    </lineage>
</organism>
<keyword evidence="4" id="KW-0132">Cell division</keyword>
<evidence type="ECO:0000256" key="5">
    <source>
        <dbReference type="ARBA" id="ARBA00022676"/>
    </source>
</evidence>
<keyword evidence="7 23" id="KW-0812">Transmembrane</keyword>
<comment type="function">
    <text evidence="21">Peptidoglycan polymerase that is essential for cell division.</text>
</comment>
<feature type="region of interest" description="Disordered" evidence="22">
    <location>
        <begin position="421"/>
        <end position="444"/>
    </location>
</feature>
<evidence type="ECO:0000256" key="3">
    <source>
        <dbReference type="ARBA" id="ARBA00022475"/>
    </source>
</evidence>
<feature type="transmembrane region" description="Helical" evidence="23">
    <location>
        <begin position="92"/>
        <end position="111"/>
    </location>
</feature>
<dbReference type="GO" id="GO:0008360">
    <property type="term" value="P:regulation of cell shape"/>
    <property type="evidence" value="ECO:0007669"/>
    <property type="project" value="UniProtKB-KW"/>
</dbReference>
<proteinExistence type="inferred from homology"/>
<evidence type="ECO:0000256" key="12">
    <source>
        <dbReference type="ARBA" id="ARBA00023306"/>
    </source>
</evidence>
<keyword evidence="9" id="KW-0573">Peptidoglycan synthesis</keyword>
<evidence type="ECO:0000256" key="21">
    <source>
        <dbReference type="ARBA" id="ARBA00049966"/>
    </source>
</evidence>
<evidence type="ECO:0000256" key="6">
    <source>
        <dbReference type="ARBA" id="ARBA00022679"/>
    </source>
</evidence>
<evidence type="ECO:0000256" key="16">
    <source>
        <dbReference type="ARBA" id="ARBA00038053"/>
    </source>
</evidence>
<dbReference type="GO" id="GO:0051301">
    <property type="term" value="P:cell division"/>
    <property type="evidence" value="ECO:0007669"/>
    <property type="project" value="UniProtKB-KW"/>
</dbReference>
<evidence type="ECO:0000256" key="22">
    <source>
        <dbReference type="SAM" id="MobiDB-lite"/>
    </source>
</evidence>
<evidence type="ECO:0000256" key="10">
    <source>
        <dbReference type="ARBA" id="ARBA00022989"/>
    </source>
</evidence>
<dbReference type="GO" id="GO:0032153">
    <property type="term" value="C:cell division site"/>
    <property type="evidence" value="ECO:0007669"/>
    <property type="project" value="TreeGrafter"/>
</dbReference>
<keyword evidence="6" id="KW-0808">Transferase</keyword>
<keyword evidence="11 23" id="KW-0472">Membrane</keyword>
<feature type="transmembrane region" description="Helical" evidence="23">
    <location>
        <begin position="318"/>
        <end position="344"/>
    </location>
</feature>
<feature type="transmembrane region" description="Helical" evidence="23">
    <location>
        <begin position="183"/>
        <end position="201"/>
    </location>
</feature>
<dbReference type="PANTHER" id="PTHR30474:SF2">
    <property type="entry name" value="PEPTIDOGLYCAN GLYCOSYLTRANSFERASE FTSW-RELATED"/>
    <property type="match status" value="1"/>
</dbReference>
<feature type="transmembrane region" description="Helical" evidence="23">
    <location>
        <begin position="393"/>
        <end position="414"/>
    </location>
</feature>
<keyword evidence="5" id="KW-0328">Glycosyltransferase</keyword>
<evidence type="ECO:0000256" key="13">
    <source>
        <dbReference type="ARBA" id="ARBA00023316"/>
    </source>
</evidence>
<keyword evidence="8" id="KW-0133">Cell shape</keyword>
<feature type="transmembrane region" description="Helical" evidence="23">
    <location>
        <begin position="148"/>
        <end position="171"/>
    </location>
</feature>
<dbReference type="InterPro" id="IPR001182">
    <property type="entry name" value="FtsW/RodA"/>
</dbReference>
<feature type="compositionally biased region" description="Polar residues" evidence="22">
    <location>
        <begin position="424"/>
        <end position="444"/>
    </location>
</feature>
<dbReference type="PANTHER" id="PTHR30474">
    <property type="entry name" value="CELL CYCLE PROTEIN"/>
    <property type="match status" value="1"/>
</dbReference>
<evidence type="ECO:0000256" key="20">
    <source>
        <dbReference type="ARBA" id="ARBA00049902"/>
    </source>
</evidence>
<keyword evidence="12" id="KW-0131">Cell cycle</keyword>
<evidence type="ECO:0000256" key="14">
    <source>
        <dbReference type="ARBA" id="ARBA00032370"/>
    </source>
</evidence>
<feature type="transmembrane region" description="Helical" evidence="23">
    <location>
        <begin position="118"/>
        <end position="136"/>
    </location>
</feature>
<dbReference type="GO" id="GO:0008955">
    <property type="term" value="F:peptidoglycan glycosyltransferase activity"/>
    <property type="evidence" value="ECO:0007669"/>
    <property type="project" value="UniProtKB-EC"/>
</dbReference>
<feature type="compositionally biased region" description="Polar residues" evidence="22">
    <location>
        <begin position="9"/>
        <end position="35"/>
    </location>
</feature>
<evidence type="ECO:0000256" key="19">
    <source>
        <dbReference type="ARBA" id="ARBA00044770"/>
    </source>
</evidence>
<evidence type="ECO:0000256" key="7">
    <source>
        <dbReference type="ARBA" id="ARBA00022692"/>
    </source>
</evidence>
<dbReference type="RefSeq" id="WP_273613024.1">
    <property type="nucleotide sequence ID" value="NZ_CP117416.1"/>
</dbReference>
<evidence type="ECO:0000313" key="24">
    <source>
        <dbReference type="EMBL" id="WCT54509.1"/>
    </source>
</evidence>
<dbReference type="GO" id="GO:0005886">
    <property type="term" value="C:plasma membrane"/>
    <property type="evidence" value="ECO:0007669"/>
    <property type="project" value="UniProtKB-SubCell"/>
</dbReference>
<evidence type="ECO:0000256" key="18">
    <source>
        <dbReference type="ARBA" id="ARBA00041418"/>
    </source>
</evidence>
<evidence type="ECO:0000256" key="1">
    <source>
        <dbReference type="ARBA" id="ARBA00004651"/>
    </source>
</evidence>
<comment type="similarity">
    <text evidence="16">Belongs to the SEDS family. FtsW subfamily.</text>
</comment>
<comment type="subcellular location">
    <subcellularLocation>
        <location evidence="1">Cell membrane</location>
        <topology evidence="1">Multi-pass membrane protein</topology>
    </subcellularLocation>
</comment>
<feature type="transmembrane region" description="Helical" evidence="23">
    <location>
        <begin position="233"/>
        <end position="250"/>
    </location>
</feature>
<keyword evidence="3" id="KW-1003">Cell membrane</keyword>
<dbReference type="GO" id="GO:0071555">
    <property type="term" value="P:cell wall organization"/>
    <property type="evidence" value="ECO:0007669"/>
    <property type="project" value="UniProtKB-KW"/>
</dbReference>
<reference evidence="24 25" key="1">
    <citation type="submission" date="2023-02" db="EMBL/GenBank/DDBJ databases">
        <title>Genome sequence of Paenibacillus kyungheensis KACC 18744.</title>
        <authorList>
            <person name="Kim S."/>
            <person name="Heo J."/>
            <person name="Kwon S.-W."/>
        </authorList>
    </citation>
    <scope>NUCLEOTIDE SEQUENCE [LARGE SCALE GENOMIC DNA]</scope>
    <source>
        <strain evidence="24 25">KACC 18744</strain>
    </source>
</reference>
<comment type="pathway">
    <text evidence="2">Cell wall biogenesis; peptidoglycan biosynthesis.</text>
</comment>
<feature type="region of interest" description="Disordered" evidence="22">
    <location>
        <begin position="1"/>
        <end position="35"/>
    </location>
</feature>
<comment type="catalytic activity">
    <reaction evidence="20">
        <text>[GlcNAc-(1-&gt;4)-Mur2Ac(oyl-L-Ala-gamma-D-Glu-L-Lys-D-Ala-D-Ala)](n)-di-trans,octa-cis-undecaprenyl diphosphate + beta-D-GlcNAc-(1-&gt;4)-Mur2Ac(oyl-L-Ala-gamma-D-Glu-L-Lys-D-Ala-D-Ala)-di-trans,octa-cis-undecaprenyl diphosphate = [GlcNAc-(1-&gt;4)-Mur2Ac(oyl-L-Ala-gamma-D-Glu-L-Lys-D-Ala-D-Ala)](n+1)-di-trans,octa-cis-undecaprenyl diphosphate + di-trans,octa-cis-undecaprenyl diphosphate + H(+)</text>
        <dbReference type="Rhea" id="RHEA:23708"/>
        <dbReference type="Rhea" id="RHEA-COMP:9602"/>
        <dbReference type="Rhea" id="RHEA-COMP:9603"/>
        <dbReference type="ChEBI" id="CHEBI:15378"/>
        <dbReference type="ChEBI" id="CHEBI:58405"/>
        <dbReference type="ChEBI" id="CHEBI:60033"/>
        <dbReference type="ChEBI" id="CHEBI:78435"/>
        <dbReference type="EC" id="2.4.99.28"/>
    </reaction>
</comment>
<keyword evidence="25" id="KW-1185">Reference proteome</keyword>
<dbReference type="KEGG" id="pka:PQ456_15025"/>
<dbReference type="GO" id="GO:0015648">
    <property type="term" value="F:lipid-linked peptidoglycan transporter activity"/>
    <property type="evidence" value="ECO:0007669"/>
    <property type="project" value="TreeGrafter"/>
</dbReference>
<feature type="transmembrane region" description="Helical" evidence="23">
    <location>
        <begin position="50"/>
        <end position="72"/>
    </location>
</feature>
<dbReference type="GO" id="GO:0009252">
    <property type="term" value="P:peptidoglycan biosynthetic process"/>
    <property type="evidence" value="ECO:0007669"/>
    <property type="project" value="UniProtKB-KW"/>
</dbReference>
<dbReference type="NCBIfam" id="TIGR02614">
    <property type="entry name" value="ftsW"/>
    <property type="match status" value="1"/>
</dbReference>
<evidence type="ECO:0000256" key="23">
    <source>
        <dbReference type="SAM" id="Phobius"/>
    </source>
</evidence>